<dbReference type="GO" id="GO:0005634">
    <property type="term" value="C:nucleus"/>
    <property type="evidence" value="ECO:0007669"/>
    <property type="project" value="TreeGrafter"/>
</dbReference>
<dbReference type="EMBL" id="AB178966">
    <property type="protein sequence ID" value="BAE02017.1"/>
    <property type="molecule type" value="mRNA"/>
</dbReference>
<feature type="domain" description="DUF7818" evidence="2">
    <location>
        <begin position="470"/>
        <end position="492"/>
    </location>
</feature>
<dbReference type="AlphaFoldDB" id="Q4R4E8"/>
<reference evidence="3" key="2">
    <citation type="submission" date="2005-06" db="EMBL/GenBank/DDBJ databases">
        <title>DNA sequences of macaque genes expressed in brain or testis and its evolutionary implications.</title>
        <authorList>
            <consortium name="International consortium for macaque cDNA sequencing and analysis"/>
        </authorList>
    </citation>
    <scope>NUCLEOTIDE SEQUENCE</scope>
</reference>
<dbReference type="GeneID" id="101925056"/>
<proteinExistence type="evidence at transcript level"/>
<evidence type="ECO:0000259" key="1">
    <source>
        <dbReference type="Pfam" id="PF25125"/>
    </source>
</evidence>
<dbReference type="PANTHER" id="PTHR46535:SF1">
    <property type="entry name" value="NEDD4-BINDING PROTEIN 2"/>
    <property type="match status" value="1"/>
</dbReference>
<dbReference type="PANTHER" id="PTHR46535">
    <property type="entry name" value="NEDD4-BINDING PROTEIN 2"/>
    <property type="match status" value="1"/>
</dbReference>
<sequence>MPKTGFSEPNLEIGTNGKMNEISLSTAHEACWGISPQKLKTSSSSNLGSSEMLPSEMTCESQTCLSTKSHGQHTSLPLTFTNSAPTISGVVEPETLAECQEHMPKRDPGKEVGMCTQTEPQDFALLWKIEKNKISISDSIKVLTGRLDGFKPKVSNINTKSGVQEAIPYRVMYDKSTFVEESELTSADESENLNILCKLFGSFSLEALKDLYERCNKDIIWATSLLLDSETKLCEDTEFENFQKSCDGSQIGPFSLGLNLKEIISQRGTLENSNSPVPEFSHGIGISNANSQSACDAERGNSEQTEMRAVTPENHESMTSILPSAAVSLKNNDDVLPNSQAELLYSSKQSFPGIPKATTTDMSETEKNLVVTEAGDNIHSPSHFSDIFNFVSSTSNLEFNEEIYFADSLEIKRNEKFPKDYVKFSDAEEFMNEDEKEMEEILMAGSSLSAGVSEEDNTEILNPTPAMAKSLTIDCLELALPPELAFQLNELFLYKWTVPV</sequence>
<evidence type="ECO:0000313" key="3">
    <source>
        <dbReference type="EMBL" id="BAE02017.1"/>
    </source>
</evidence>
<dbReference type="InterPro" id="IPR056720">
    <property type="entry name" value="DUF7818"/>
</dbReference>
<dbReference type="GO" id="GO:0004519">
    <property type="term" value="F:endonuclease activity"/>
    <property type="evidence" value="ECO:0007669"/>
    <property type="project" value="TreeGrafter"/>
</dbReference>
<dbReference type="CTD" id="255220"/>
<accession>Q4R4E8</accession>
<dbReference type="RefSeq" id="NP_001271839.2">
    <property type="nucleotide sequence ID" value="NM_001284910.2"/>
</dbReference>
<evidence type="ECO:0000259" key="2">
    <source>
        <dbReference type="Pfam" id="PF25126"/>
    </source>
</evidence>
<dbReference type="InterPro" id="IPR056719">
    <property type="entry name" value="DUF7817"/>
</dbReference>
<organism evidence="3">
    <name type="scientific">Macaca fascicularis</name>
    <name type="common">Crab-eating macaque</name>
    <name type="synonym">Cynomolgus monkey</name>
    <dbReference type="NCBI Taxonomy" id="9541"/>
    <lineage>
        <taxon>Eukaryota</taxon>
        <taxon>Metazoa</taxon>
        <taxon>Chordata</taxon>
        <taxon>Craniata</taxon>
        <taxon>Vertebrata</taxon>
        <taxon>Euteleostomi</taxon>
        <taxon>Mammalia</taxon>
        <taxon>Eutheria</taxon>
        <taxon>Euarchontoglires</taxon>
        <taxon>Primates</taxon>
        <taxon>Haplorrhini</taxon>
        <taxon>Catarrhini</taxon>
        <taxon>Cercopithecidae</taxon>
        <taxon>Cercopithecinae</taxon>
        <taxon>Macaca</taxon>
    </lineage>
</organism>
<dbReference type="Pfam" id="PF25126">
    <property type="entry name" value="DUF7818"/>
    <property type="match status" value="1"/>
</dbReference>
<protein>
    <submittedName>
        <fullName evidence="3">Testis cDNA clone: QtsA-10335, similar to human Nedd4 binding protein 2 (N4BP2)</fullName>
    </submittedName>
</protein>
<dbReference type="KEGG" id="mcf:101925056"/>
<reference evidence="3" key="1">
    <citation type="journal article" date="2005" name="Mol. Biol. Evol.">
        <title>Substitution rate and structural divergence of 5'UTR evolution: comparative analysis between human and cynomolgus monkey cDNAs.</title>
        <authorList>
            <person name="Osada N."/>
            <person name="Hirata M."/>
            <person name="Tanuma R."/>
            <person name="Kusuda J."/>
            <person name="Hida M."/>
            <person name="Suzuki Y."/>
            <person name="Sugano S."/>
            <person name="Gojobori T."/>
            <person name="Shen C.K."/>
            <person name="Wu C.I."/>
            <person name="Hashimoto K."/>
        </authorList>
    </citation>
    <scope>NUCLEOTIDE SEQUENCE</scope>
</reference>
<name>Q4R4E8_MACFA</name>
<feature type="domain" description="DUF7817" evidence="1">
    <location>
        <begin position="114"/>
        <end position="154"/>
    </location>
</feature>
<dbReference type="Pfam" id="PF25125">
    <property type="entry name" value="DUF7817"/>
    <property type="match status" value="1"/>
</dbReference>
<dbReference type="InterPro" id="IPR052772">
    <property type="entry name" value="Endo/PolyKinase_Domain-Protein"/>
</dbReference>